<dbReference type="AlphaFoldDB" id="A0AA36ILM9"/>
<reference evidence="2" key="1">
    <citation type="submission" date="2023-08" db="EMBL/GenBank/DDBJ databases">
        <authorList>
            <person name="Chen Y."/>
            <person name="Shah S."/>
            <person name="Dougan E. K."/>
            <person name="Thang M."/>
            <person name="Chan C."/>
        </authorList>
    </citation>
    <scope>NUCLEOTIDE SEQUENCE</scope>
</reference>
<evidence type="ECO:0000313" key="2">
    <source>
        <dbReference type="EMBL" id="CAJ1389003.1"/>
    </source>
</evidence>
<accession>A0AA36ILM9</accession>
<dbReference type="Proteomes" id="UP001178507">
    <property type="component" value="Unassembled WGS sequence"/>
</dbReference>
<evidence type="ECO:0000313" key="3">
    <source>
        <dbReference type="Proteomes" id="UP001178507"/>
    </source>
</evidence>
<proteinExistence type="predicted"/>
<keyword evidence="3" id="KW-1185">Reference proteome</keyword>
<feature type="region of interest" description="Disordered" evidence="1">
    <location>
        <begin position="179"/>
        <end position="198"/>
    </location>
</feature>
<name>A0AA36ILM9_9DINO</name>
<sequence>MHPWLRAQKAQKAHRLCALRSASGRLAMENLERISRTEGKRVYVDRSACPGQSSLLQNAAYALQFEAAAGSHTGSHGASSLRVYTTVDRDKLYDGLAGRPGLQGPPPPYNTPRRRFPGAGVSRVDGLLRNSTPLASEHPSQYGQLYTGAAGAPGHWLLDRAGAELPLELTEPSSEIGAAGVRRTGASPRIEGRRNVPGGGSHVDELLWGVDVDSSADPKMLQAKAKLFEGAAGGSKLSQQGRRTIRGGDSKVDELIWGADVDGSAHPSLQEQAQRFEGAAGGRLFDKQQGRRHVASSRPDAYEDLSARGRKHHPSAADRIGPLLAGTGPEPGPVTYRRAHLLVGAASQVDDVVLNRDIDSSDRCFAEFAEFTAGAAGRRCVGKELRAEGKRHIEAKASPMKEVLSSPEETSSWHL</sequence>
<organism evidence="2 3">
    <name type="scientific">Effrenium voratum</name>
    <dbReference type="NCBI Taxonomy" id="2562239"/>
    <lineage>
        <taxon>Eukaryota</taxon>
        <taxon>Sar</taxon>
        <taxon>Alveolata</taxon>
        <taxon>Dinophyceae</taxon>
        <taxon>Suessiales</taxon>
        <taxon>Symbiodiniaceae</taxon>
        <taxon>Effrenium</taxon>
    </lineage>
</organism>
<dbReference type="EMBL" id="CAUJNA010001780">
    <property type="protein sequence ID" value="CAJ1389003.1"/>
    <property type="molecule type" value="Genomic_DNA"/>
</dbReference>
<gene>
    <name evidence="2" type="ORF">EVOR1521_LOCUS14715</name>
</gene>
<comment type="caution">
    <text evidence="2">The sequence shown here is derived from an EMBL/GenBank/DDBJ whole genome shotgun (WGS) entry which is preliminary data.</text>
</comment>
<protein>
    <submittedName>
        <fullName evidence="2">Uncharacterized protein</fullName>
    </submittedName>
</protein>
<feature type="region of interest" description="Disordered" evidence="1">
    <location>
        <begin position="281"/>
        <end position="325"/>
    </location>
</feature>
<evidence type="ECO:0000256" key="1">
    <source>
        <dbReference type="SAM" id="MobiDB-lite"/>
    </source>
</evidence>